<proteinExistence type="predicted"/>
<dbReference type="AlphaFoldDB" id="A0A323TFK8"/>
<evidence type="ECO:0000256" key="1">
    <source>
        <dbReference type="SAM" id="Phobius"/>
    </source>
</evidence>
<evidence type="ECO:0000313" key="3">
    <source>
        <dbReference type="Proteomes" id="UP000248214"/>
    </source>
</evidence>
<dbReference type="RefSeq" id="WP_110609671.1">
    <property type="nucleotide sequence ID" value="NZ_PDOD01000002.1"/>
</dbReference>
<keyword evidence="1" id="KW-0472">Membrane</keyword>
<evidence type="ECO:0000313" key="2">
    <source>
        <dbReference type="EMBL" id="PYZ93639.1"/>
    </source>
</evidence>
<name>A0A323TFK8_9BACI</name>
<keyword evidence="3" id="KW-1185">Reference proteome</keyword>
<sequence length="334" mass="37135">MGINNEKGYVLVLTLVIIVIIGVLIPPLIGSALSSASQAQRSEENSQLIKMNEMGIMSARNSVLEKVEDINQLSETDVNSVINYLERELNFQPIDLSFQNYKGKVNGSFIPEQTNDNEIIITYQIESNLLNSRSSYKETEEIFTIRSNSGGTSSGNHFDWSQIEEDPPFQQLNSRDVKTTGNNREITVNGNATFRDQLQINNGLVEVTDHLALISGGRINPHSRLIVSGNLLVKDRNLIINNMAEVIVQNDFYLENAEVIFQNSSNQKEYLCVQGDVKKPLNSSTQFEKIDSCQNINSKKGFFVVGEVIEYNGTGEGEEGTGPVWYPIGTSSTN</sequence>
<organism evidence="2 3">
    <name type="scientific">Salipaludibacillus keqinensis</name>
    <dbReference type="NCBI Taxonomy" id="2045207"/>
    <lineage>
        <taxon>Bacteria</taxon>
        <taxon>Bacillati</taxon>
        <taxon>Bacillota</taxon>
        <taxon>Bacilli</taxon>
        <taxon>Bacillales</taxon>
        <taxon>Bacillaceae</taxon>
    </lineage>
</organism>
<dbReference type="EMBL" id="PDOD01000002">
    <property type="protein sequence ID" value="PYZ93639.1"/>
    <property type="molecule type" value="Genomic_DNA"/>
</dbReference>
<dbReference type="Proteomes" id="UP000248214">
    <property type="component" value="Unassembled WGS sequence"/>
</dbReference>
<protein>
    <submittedName>
        <fullName evidence="2">Uncharacterized protein</fullName>
    </submittedName>
</protein>
<feature type="transmembrane region" description="Helical" evidence="1">
    <location>
        <begin position="9"/>
        <end position="29"/>
    </location>
</feature>
<comment type="caution">
    <text evidence="2">The sequence shown here is derived from an EMBL/GenBank/DDBJ whole genome shotgun (WGS) entry which is preliminary data.</text>
</comment>
<keyword evidence="1" id="KW-0812">Transmembrane</keyword>
<keyword evidence="1" id="KW-1133">Transmembrane helix</keyword>
<accession>A0A323TFK8</accession>
<reference evidence="2 3" key="1">
    <citation type="submission" date="2017-10" db="EMBL/GenBank/DDBJ databases">
        <title>Bacillus sp. nov., a halophilic bacterium isolated from a Keqin Lake.</title>
        <authorList>
            <person name="Wang H."/>
        </authorList>
    </citation>
    <scope>NUCLEOTIDE SEQUENCE [LARGE SCALE GENOMIC DNA]</scope>
    <source>
        <strain evidence="2 3">KQ-12</strain>
    </source>
</reference>
<dbReference type="OrthoDB" id="9780815at2"/>
<gene>
    <name evidence="2" type="ORF">CR194_10800</name>
</gene>